<dbReference type="Gene3D" id="1.10.860.10">
    <property type="entry name" value="DNAb Helicase, Chain A"/>
    <property type="match status" value="1"/>
</dbReference>
<dbReference type="PROSITE" id="PS51199">
    <property type="entry name" value="SF4_HELICASE"/>
    <property type="match status" value="1"/>
</dbReference>
<evidence type="ECO:0000256" key="5">
    <source>
        <dbReference type="ARBA" id="ARBA00022801"/>
    </source>
</evidence>
<proteinExistence type="inferred from homology"/>
<dbReference type="RefSeq" id="WP_008614273.1">
    <property type="nucleotide sequence ID" value="NZ_AONQ01000005.1"/>
</dbReference>
<keyword evidence="3" id="KW-0235">DNA replication</keyword>
<accession>M3AEW8</accession>
<dbReference type="EMBL" id="AONQ01000005">
    <property type="protein sequence ID" value="EME71403.1"/>
    <property type="molecule type" value="Genomic_DNA"/>
</dbReference>
<organism evidence="13 14">
    <name type="scientific">Paramagnetospirillum caucaseum</name>
    <dbReference type="NCBI Taxonomy" id="1244869"/>
    <lineage>
        <taxon>Bacteria</taxon>
        <taxon>Pseudomonadati</taxon>
        <taxon>Pseudomonadota</taxon>
        <taxon>Alphaproteobacteria</taxon>
        <taxon>Rhodospirillales</taxon>
        <taxon>Magnetospirillaceae</taxon>
        <taxon>Paramagnetospirillum</taxon>
    </lineage>
</organism>
<dbReference type="Pfam" id="PF03796">
    <property type="entry name" value="DnaB_C"/>
    <property type="match status" value="1"/>
</dbReference>
<dbReference type="CDD" id="cd00984">
    <property type="entry name" value="DnaB_C"/>
    <property type="match status" value="1"/>
</dbReference>
<dbReference type="InterPro" id="IPR027417">
    <property type="entry name" value="P-loop_NTPase"/>
</dbReference>
<comment type="similarity">
    <text evidence="1">Belongs to the helicase family. DnaB subfamily.</text>
</comment>
<evidence type="ECO:0000256" key="9">
    <source>
        <dbReference type="ARBA" id="ARBA00023235"/>
    </source>
</evidence>
<dbReference type="PATRIC" id="fig|1244869.3.peg.660"/>
<keyword evidence="5" id="KW-0378">Hydrolase</keyword>
<comment type="caution">
    <text evidence="13">The sequence shown here is derived from an EMBL/GenBank/DDBJ whole genome shotgun (WGS) entry which is preliminary data.</text>
</comment>
<dbReference type="SUPFAM" id="SSF48024">
    <property type="entry name" value="N-terminal domain of DnaB helicase"/>
    <property type="match status" value="1"/>
</dbReference>
<dbReference type="STRING" id="1244869.H261_03303"/>
<evidence type="ECO:0000256" key="6">
    <source>
        <dbReference type="ARBA" id="ARBA00022806"/>
    </source>
</evidence>
<dbReference type="AlphaFoldDB" id="M3AEW8"/>
<reference evidence="13 14" key="1">
    <citation type="journal article" date="2014" name="Genome Announc.">
        <title>Draft Genome Sequence of Magnetospirillum sp. Strain SO-1, a Freshwater Magnetotactic Bacterium Isolated from the Ol'khovka River, Russia.</title>
        <authorList>
            <person name="Grouzdev D.S."/>
            <person name="Dziuba M.V."/>
            <person name="Sukhacheva M.S."/>
            <person name="Mardanov A.V."/>
            <person name="Beletskiy A.V."/>
            <person name="Kuznetsov B.B."/>
            <person name="Skryabin K.G."/>
        </authorList>
    </citation>
    <scope>NUCLEOTIDE SEQUENCE [LARGE SCALE GENOMIC DNA]</scope>
    <source>
        <strain evidence="13 14">SO-1</strain>
    </source>
</reference>
<dbReference type="Gene3D" id="3.40.50.300">
    <property type="entry name" value="P-loop containing nucleotide triphosphate hydrolases"/>
    <property type="match status" value="1"/>
</dbReference>
<evidence type="ECO:0000256" key="2">
    <source>
        <dbReference type="ARBA" id="ARBA00022515"/>
    </source>
</evidence>
<evidence type="ECO:0000256" key="1">
    <source>
        <dbReference type="ARBA" id="ARBA00008428"/>
    </source>
</evidence>
<dbReference type="eggNOG" id="COG0305">
    <property type="taxonomic scope" value="Bacteria"/>
</dbReference>
<evidence type="ECO:0000313" key="14">
    <source>
        <dbReference type="Proteomes" id="UP000011744"/>
    </source>
</evidence>
<dbReference type="GO" id="GO:0043139">
    <property type="term" value="F:5'-3' DNA helicase activity"/>
    <property type="evidence" value="ECO:0007669"/>
    <property type="project" value="UniProtKB-EC"/>
</dbReference>
<dbReference type="OrthoDB" id="9773982at2"/>
<dbReference type="InterPro" id="IPR007693">
    <property type="entry name" value="DNA_helicase_DnaB-like_N"/>
</dbReference>
<dbReference type="GO" id="GO:0016787">
    <property type="term" value="F:hydrolase activity"/>
    <property type="evidence" value="ECO:0007669"/>
    <property type="project" value="UniProtKB-KW"/>
</dbReference>
<dbReference type="GO" id="GO:0005524">
    <property type="term" value="F:ATP binding"/>
    <property type="evidence" value="ECO:0007669"/>
    <property type="project" value="UniProtKB-KW"/>
</dbReference>
<feature type="domain" description="SF4 helicase" evidence="12">
    <location>
        <begin position="191"/>
        <end position="485"/>
    </location>
</feature>
<dbReference type="SUPFAM" id="SSF52540">
    <property type="entry name" value="P-loop containing nucleoside triphosphate hydrolases"/>
    <property type="match status" value="1"/>
</dbReference>
<evidence type="ECO:0000313" key="13">
    <source>
        <dbReference type="EMBL" id="EME71403.1"/>
    </source>
</evidence>
<evidence type="ECO:0000259" key="12">
    <source>
        <dbReference type="PROSITE" id="PS51199"/>
    </source>
</evidence>
<keyword evidence="4" id="KW-0547">Nucleotide-binding</keyword>
<dbReference type="Pfam" id="PF00772">
    <property type="entry name" value="DnaB"/>
    <property type="match status" value="1"/>
</dbReference>
<dbReference type="PANTHER" id="PTHR30153">
    <property type="entry name" value="REPLICATIVE DNA HELICASE DNAB"/>
    <property type="match status" value="1"/>
</dbReference>
<evidence type="ECO:0000256" key="7">
    <source>
        <dbReference type="ARBA" id="ARBA00022840"/>
    </source>
</evidence>
<keyword evidence="9" id="KW-0413">Isomerase</keyword>
<keyword evidence="8" id="KW-0238">DNA-binding</keyword>
<evidence type="ECO:0000256" key="4">
    <source>
        <dbReference type="ARBA" id="ARBA00022741"/>
    </source>
</evidence>
<dbReference type="InterPro" id="IPR016136">
    <property type="entry name" value="DNA_helicase_N/primase_C"/>
</dbReference>
<comment type="catalytic activity">
    <reaction evidence="11">
        <text>ATP + H2O = ADP + phosphate + H(+)</text>
        <dbReference type="Rhea" id="RHEA:13065"/>
        <dbReference type="ChEBI" id="CHEBI:15377"/>
        <dbReference type="ChEBI" id="CHEBI:15378"/>
        <dbReference type="ChEBI" id="CHEBI:30616"/>
        <dbReference type="ChEBI" id="CHEBI:43474"/>
        <dbReference type="ChEBI" id="CHEBI:456216"/>
        <dbReference type="EC" id="5.6.2.3"/>
    </reaction>
</comment>
<dbReference type="PANTHER" id="PTHR30153:SF2">
    <property type="entry name" value="REPLICATIVE DNA HELICASE"/>
    <property type="match status" value="1"/>
</dbReference>
<protein>
    <recommendedName>
        <fullName evidence="10">DNA 5'-3' helicase</fullName>
        <ecNumber evidence="10">5.6.2.3</ecNumber>
    </recommendedName>
</protein>
<keyword evidence="7" id="KW-0067">ATP-binding</keyword>
<dbReference type="InterPro" id="IPR007694">
    <property type="entry name" value="DNA_helicase_DnaB-like_C"/>
</dbReference>
<evidence type="ECO:0000256" key="10">
    <source>
        <dbReference type="ARBA" id="ARBA00044969"/>
    </source>
</evidence>
<evidence type="ECO:0000256" key="3">
    <source>
        <dbReference type="ARBA" id="ARBA00022705"/>
    </source>
</evidence>
<dbReference type="InterPro" id="IPR036185">
    <property type="entry name" value="DNA_heli_DnaB-like_N_sf"/>
</dbReference>
<sequence length="488" mass="52870">MTHQPPPDWSPADTAFRAPPHNYEAEQALLGAVMLRGPALDEVAEIVTAEHFADPAHGRIFAAMLALAERGAKPSPVTLQSYFERDVALAEIGGVRYLALLADCVVSTANVVDYARLVRDMADRRALIVACQGAVGEAYDPRVDLPARAIVEQLEAALTEMAADAALGVGPQPIGGSALAAVSRIDSIRRGDRKALGLPTGLAPLDRMIGGLKPGLLYVGAGRPSMGKSVLAENIARHVGGLPDGPDVPRGRVAMFALEMTGQDVSDRSLAAETGVPLSAILQGDPTDWQFEKLAVAAGEMGNLRLDIDDTPALTAQAIRARARRIKRKHGLRLVVVDHLHRMGRAGLNETAEITAITGALKDMAKELHVPVLLMAQLNRDLEKREDKRPMMSDLRQSGSIEQDADVVLLLYREQYYLERAEPAKRPDETQEKFNDRHARWSERCEEVMGTGDVIVAKQRQGKIGVVRLGFNGDFCKFFDLEAANAAR</sequence>
<dbReference type="GO" id="GO:0006269">
    <property type="term" value="P:DNA replication, synthesis of primer"/>
    <property type="evidence" value="ECO:0007669"/>
    <property type="project" value="UniProtKB-KW"/>
</dbReference>
<dbReference type="GO" id="GO:0003677">
    <property type="term" value="F:DNA binding"/>
    <property type="evidence" value="ECO:0007669"/>
    <property type="project" value="UniProtKB-KW"/>
</dbReference>
<name>M3AEW8_9PROT</name>
<keyword evidence="6 13" id="KW-0347">Helicase</keyword>
<dbReference type="GO" id="GO:0005829">
    <property type="term" value="C:cytosol"/>
    <property type="evidence" value="ECO:0007669"/>
    <property type="project" value="TreeGrafter"/>
</dbReference>
<evidence type="ECO:0000256" key="11">
    <source>
        <dbReference type="ARBA" id="ARBA00048954"/>
    </source>
</evidence>
<evidence type="ECO:0000256" key="8">
    <source>
        <dbReference type="ARBA" id="ARBA00023125"/>
    </source>
</evidence>
<keyword evidence="14" id="KW-1185">Reference proteome</keyword>
<dbReference type="EC" id="5.6.2.3" evidence="10"/>
<dbReference type="Proteomes" id="UP000011744">
    <property type="component" value="Unassembled WGS sequence"/>
</dbReference>
<gene>
    <name evidence="13" type="ORF">H261_03303</name>
</gene>
<dbReference type="GO" id="GO:1990077">
    <property type="term" value="C:primosome complex"/>
    <property type="evidence" value="ECO:0007669"/>
    <property type="project" value="UniProtKB-KW"/>
</dbReference>
<keyword evidence="2" id="KW-0639">Primosome</keyword>